<sequence length="140" mass="15846">MSPCGTCCITHLKRALARHAVALFGDKLDFNKKQMVASEPYWQDNSRGPHYISAFQGLVPLQQNTLMDPFIVYGFDWVVYIVPQGRFSLGPFITPVYATCSLNIACYRKVEDSFTAFVVIHEACYPHVLIQTNRGRVKAK</sequence>
<dbReference type="Proteomes" id="UP001367508">
    <property type="component" value="Unassembled WGS sequence"/>
</dbReference>
<comment type="caution">
    <text evidence="1">The sequence shown here is derived from an EMBL/GenBank/DDBJ whole genome shotgun (WGS) entry which is preliminary data.</text>
</comment>
<dbReference type="AlphaFoldDB" id="A0AAN9L3R3"/>
<reference evidence="1 2" key="1">
    <citation type="submission" date="2024-01" db="EMBL/GenBank/DDBJ databases">
        <title>The genomes of 5 underutilized Papilionoideae crops provide insights into root nodulation and disease resistanc.</title>
        <authorList>
            <person name="Jiang F."/>
        </authorList>
    </citation>
    <scope>NUCLEOTIDE SEQUENCE [LARGE SCALE GENOMIC DNA]</scope>
    <source>
        <strain evidence="1">LVBAO_FW01</strain>
        <tissue evidence="1">Leaves</tissue>
    </source>
</reference>
<protein>
    <submittedName>
        <fullName evidence="1">Uncharacterized protein</fullName>
    </submittedName>
</protein>
<evidence type="ECO:0000313" key="2">
    <source>
        <dbReference type="Proteomes" id="UP001367508"/>
    </source>
</evidence>
<gene>
    <name evidence="1" type="ORF">VNO77_22547</name>
</gene>
<dbReference type="EMBL" id="JAYMYQ010000005">
    <property type="protein sequence ID" value="KAK7328441.1"/>
    <property type="molecule type" value="Genomic_DNA"/>
</dbReference>
<accession>A0AAN9L3R3</accession>
<keyword evidence="2" id="KW-1185">Reference proteome</keyword>
<proteinExistence type="predicted"/>
<organism evidence="1 2">
    <name type="scientific">Canavalia gladiata</name>
    <name type="common">Sword bean</name>
    <name type="synonym">Dolichos gladiatus</name>
    <dbReference type="NCBI Taxonomy" id="3824"/>
    <lineage>
        <taxon>Eukaryota</taxon>
        <taxon>Viridiplantae</taxon>
        <taxon>Streptophyta</taxon>
        <taxon>Embryophyta</taxon>
        <taxon>Tracheophyta</taxon>
        <taxon>Spermatophyta</taxon>
        <taxon>Magnoliopsida</taxon>
        <taxon>eudicotyledons</taxon>
        <taxon>Gunneridae</taxon>
        <taxon>Pentapetalae</taxon>
        <taxon>rosids</taxon>
        <taxon>fabids</taxon>
        <taxon>Fabales</taxon>
        <taxon>Fabaceae</taxon>
        <taxon>Papilionoideae</taxon>
        <taxon>50 kb inversion clade</taxon>
        <taxon>NPAAA clade</taxon>
        <taxon>indigoferoid/millettioid clade</taxon>
        <taxon>Phaseoleae</taxon>
        <taxon>Canavalia</taxon>
    </lineage>
</organism>
<evidence type="ECO:0000313" key="1">
    <source>
        <dbReference type="EMBL" id="KAK7328441.1"/>
    </source>
</evidence>
<name>A0AAN9L3R3_CANGL</name>